<keyword evidence="4" id="KW-0812">Transmembrane</keyword>
<keyword evidence="7" id="KW-1185">Reference proteome</keyword>
<dbReference type="Gene3D" id="1.20.1110.10">
    <property type="entry name" value="Calcium-transporting ATPase, transmembrane domain"/>
    <property type="match status" value="1"/>
</dbReference>
<dbReference type="GO" id="GO:0046872">
    <property type="term" value="F:metal ion binding"/>
    <property type="evidence" value="ECO:0007669"/>
    <property type="project" value="UniProtKB-KW"/>
</dbReference>
<dbReference type="EMBL" id="KQ964287">
    <property type="protein sequence ID" value="KXJ85286.1"/>
    <property type="molecule type" value="Genomic_DNA"/>
</dbReference>
<dbReference type="GO" id="GO:0005388">
    <property type="term" value="F:P-type calcium transporter activity"/>
    <property type="evidence" value="ECO:0007669"/>
    <property type="project" value="TreeGrafter"/>
</dbReference>
<evidence type="ECO:0000313" key="6">
    <source>
        <dbReference type="EMBL" id="KXJ85286.1"/>
    </source>
</evidence>
<evidence type="ECO:0000256" key="3">
    <source>
        <dbReference type="ARBA" id="ARBA00022842"/>
    </source>
</evidence>
<feature type="transmembrane region" description="Helical" evidence="4">
    <location>
        <begin position="162"/>
        <end position="184"/>
    </location>
</feature>
<dbReference type="SUPFAM" id="SSF81665">
    <property type="entry name" value="Calcium ATPase, transmembrane domain M"/>
    <property type="match status" value="1"/>
</dbReference>
<dbReference type="STRING" id="196109.A0A136IK02"/>
<evidence type="ECO:0000256" key="1">
    <source>
        <dbReference type="ARBA" id="ARBA00004127"/>
    </source>
</evidence>
<dbReference type="InParanoid" id="A0A136IK02"/>
<evidence type="ECO:0000313" key="7">
    <source>
        <dbReference type="Proteomes" id="UP000070501"/>
    </source>
</evidence>
<feature type="transmembrane region" description="Helical" evidence="4">
    <location>
        <begin position="56"/>
        <end position="75"/>
    </location>
</feature>
<dbReference type="GO" id="GO:0005886">
    <property type="term" value="C:plasma membrane"/>
    <property type="evidence" value="ECO:0007669"/>
    <property type="project" value="TreeGrafter"/>
</dbReference>
<keyword evidence="3" id="KW-0460">Magnesium</keyword>
<dbReference type="Pfam" id="PF00689">
    <property type="entry name" value="Cation_ATPase_C"/>
    <property type="match status" value="1"/>
</dbReference>
<proteinExistence type="predicted"/>
<dbReference type="InterPro" id="IPR006068">
    <property type="entry name" value="ATPase_P-typ_cation-transptr_C"/>
</dbReference>
<sequence length="218" mass="24666">MVVSIPTLLPLATLQGAVRHFLQFRSTATITAVVFTGLTALTETTRGSVFTPVQLLWIDLVLDILVAFTIVFDRPPERDTDKDPAHRHLTIVTPTMWRMIIGQAIYQLAVLFTLKYGAHKLKIAHEEKYINVLVFNTFVWLQMFNQYHSLSLNRTIKIQFGLAFYTIQIIVSGFQILIIFRGGIPFTIPNENFPQNIIQWAVAVSCGLLSIPVGILLR</sequence>
<dbReference type="PANTHER" id="PTHR24093">
    <property type="entry name" value="CATION TRANSPORTING ATPASE"/>
    <property type="match status" value="1"/>
</dbReference>
<evidence type="ECO:0000256" key="4">
    <source>
        <dbReference type="SAM" id="Phobius"/>
    </source>
</evidence>
<evidence type="ECO:0000259" key="5">
    <source>
        <dbReference type="Pfam" id="PF00689"/>
    </source>
</evidence>
<name>A0A136IK02_9PEZI</name>
<keyword evidence="4" id="KW-0472">Membrane</keyword>
<feature type="non-terminal residue" evidence="6">
    <location>
        <position position="218"/>
    </location>
</feature>
<accession>A0A136IK02</accession>
<comment type="subcellular location">
    <subcellularLocation>
        <location evidence="1">Endomembrane system</location>
        <topology evidence="1">Multi-pass membrane protein</topology>
    </subcellularLocation>
</comment>
<dbReference type="GO" id="GO:0006874">
    <property type="term" value="P:intracellular calcium ion homeostasis"/>
    <property type="evidence" value="ECO:0007669"/>
    <property type="project" value="TreeGrafter"/>
</dbReference>
<dbReference type="AlphaFoldDB" id="A0A136IK02"/>
<organism evidence="6 7">
    <name type="scientific">Microdochium bolleyi</name>
    <dbReference type="NCBI Taxonomy" id="196109"/>
    <lineage>
        <taxon>Eukaryota</taxon>
        <taxon>Fungi</taxon>
        <taxon>Dikarya</taxon>
        <taxon>Ascomycota</taxon>
        <taxon>Pezizomycotina</taxon>
        <taxon>Sordariomycetes</taxon>
        <taxon>Xylariomycetidae</taxon>
        <taxon>Xylariales</taxon>
        <taxon>Microdochiaceae</taxon>
        <taxon>Microdochium</taxon>
    </lineage>
</organism>
<dbReference type="InterPro" id="IPR023298">
    <property type="entry name" value="ATPase_P-typ_TM_dom_sf"/>
</dbReference>
<keyword evidence="4" id="KW-1133">Transmembrane helix</keyword>
<protein>
    <recommendedName>
        <fullName evidence="5">Cation-transporting P-type ATPase C-terminal domain-containing protein</fullName>
    </recommendedName>
</protein>
<dbReference type="GO" id="GO:0012505">
    <property type="term" value="C:endomembrane system"/>
    <property type="evidence" value="ECO:0007669"/>
    <property type="project" value="UniProtKB-SubCell"/>
</dbReference>
<reference evidence="7" key="1">
    <citation type="submission" date="2016-02" db="EMBL/GenBank/DDBJ databases">
        <title>Draft genome sequence of Microdochium bolleyi, a fungal endophyte of beachgrass.</title>
        <authorList>
            <consortium name="DOE Joint Genome Institute"/>
            <person name="David A.S."/>
            <person name="May G."/>
            <person name="Haridas S."/>
            <person name="Lim J."/>
            <person name="Wang M."/>
            <person name="Labutti K."/>
            <person name="Lipzen A."/>
            <person name="Barry K."/>
            <person name="Grigoriev I.V."/>
        </authorList>
    </citation>
    <scope>NUCLEOTIDE SEQUENCE [LARGE SCALE GENOMIC DNA]</scope>
    <source>
        <strain evidence="7">J235TASD1</strain>
    </source>
</reference>
<gene>
    <name evidence="6" type="ORF">Micbo1qcDRAFT_128326</name>
</gene>
<dbReference type="Proteomes" id="UP000070501">
    <property type="component" value="Unassembled WGS sequence"/>
</dbReference>
<keyword evidence="2" id="KW-0479">Metal-binding</keyword>
<evidence type="ECO:0000256" key="2">
    <source>
        <dbReference type="ARBA" id="ARBA00022723"/>
    </source>
</evidence>
<feature type="domain" description="Cation-transporting P-type ATPase C-terminal" evidence="5">
    <location>
        <begin position="48"/>
        <end position="216"/>
    </location>
</feature>
<dbReference type="PANTHER" id="PTHR24093:SF369">
    <property type="entry name" value="CALCIUM-TRANSPORTING ATPASE"/>
    <property type="match status" value="1"/>
</dbReference>
<feature type="transmembrane region" description="Helical" evidence="4">
    <location>
        <begin position="196"/>
        <end position="217"/>
    </location>
</feature>
<dbReference type="OrthoDB" id="3352408at2759"/>